<name>A0A1M6CJD6_9CLOT</name>
<keyword evidence="5" id="KW-1185">Reference proteome</keyword>
<feature type="transmembrane region" description="Helical" evidence="3">
    <location>
        <begin position="38"/>
        <end position="59"/>
    </location>
</feature>
<evidence type="ECO:0000313" key="5">
    <source>
        <dbReference type="Proteomes" id="UP000184080"/>
    </source>
</evidence>
<evidence type="ECO:0000256" key="1">
    <source>
        <dbReference type="ARBA" id="ARBA00004141"/>
    </source>
</evidence>
<dbReference type="PANTHER" id="PTHR34703">
    <property type="entry name" value="ANTIPORTER SUBUNIT MNHG2-RELATED"/>
    <property type="match status" value="1"/>
</dbReference>
<dbReference type="RefSeq" id="WP_073004464.1">
    <property type="nucleotide sequence ID" value="NZ_FQZO01000001.1"/>
</dbReference>
<proteinExistence type="inferred from homology"/>
<dbReference type="STRING" id="1121298.SAMN05444401_1143"/>
<dbReference type="InterPro" id="IPR005133">
    <property type="entry name" value="PhaG_MnhG_YufB"/>
</dbReference>
<feature type="transmembrane region" description="Helical" evidence="3">
    <location>
        <begin position="6"/>
        <end position="26"/>
    </location>
</feature>
<evidence type="ECO:0000313" key="4">
    <source>
        <dbReference type="EMBL" id="SHI61145.1"/>
    </source>
</evidence>
<reference evidence="4 5" key="1">
    <citation type="submission" date="2016-11" db="EMBL/GenBank/DDBJ databases">
        <authorList>
            <person name="Jaros S."/>
            <person name="Januszkiewicz K."/>
            <person name="Wedrychowicz H."/>
        </authorList>
    </citation>
    <scope>NUCLEOTIDE SEQUENCE [LARGE SCALE GENOMIC DNA]</scope>
    <source>
        <strain evidence="4 5">DSM 21864</strain>
    </source>
</reference>
<dbReference type="AlphaFoldDB" id="A0A1M6CJD6"/>
<organism evidence="4 5">
    <name type="scientific">Clostridium amylolyticum</name>
    <dbReference type="NCBI Taxonomy" id="1121298"/>
    <lineage>
        <taxon>Bacteria</taxon>
        <taxon>Bacillati</taxon>
        <taxon>Bacillota</taxon>
        <taxon>Clostridia</taxon>
        <taxon>Eubacteriales</taxon>
        <taxon>Clostridiaceae</taxon>
        <taxon>Clostridium</taxon>
    </lineage>
</organism>
<evidence type="ECO:0000256" key="3">
    <source>
        <dbReference type="SAM" id="Phobius"/>
    </source>
</evidence>
<gene>
    <name evidence="4" type="ORF">SAMN05444401_1143</name>
</gene>
<dbReference type="GO" id="GO:0015385">
    <property type="term" value="F:sodium:proton antiporter activity"/>
    <property type="evidence" value="ECO:0007669"/>
    <property type="project" value="TreeGrafter"/>
</dbReference>
<dbReference type="PANTHER" id="PTHR34703:SF1">
    <property type="entry name" value="ANTIPORTER SUBUNIT MNHG2-RELATED"/>
    <property type="match status" value="1"/>
</dbReference>
<feature type="transmembrane region" description="Helical" evidence="3">
    <location>
        <begin position="65"/>
        <end position="83"/>
    </location>
</feature>
<protein>
    <submittedName>
        <fullName evidence="4">Multicomponent Na+:H+ antiporter subunit G</fullName>
    </submittedName>
</protein>
<sequence length="113" mass="12168">MITRIIIDLFFAVGIFFLIAGVVGMIRMPDTFCRLQSSTNIVTMGGLPILIGCAIYGFSIGNASIGIKSIIMAIFILLTNPAASHAMTRAAYKSGARDINNSEYESEEDENNG</sequence>
<evidence type="ECO:0000256" key="2">
    <source>
        <dbReference type="ARBA" id="ARBA00008404"/>
    </source>
</evidence>
<dbReference type="Proteomes" id="UP000184080">
    <property type="component" value="Unassembled WGS sequence"/>
</dbReference>
<dbReference type="NCBIfam" id="TIGR01300">
    <property type="entry name" value="CPA3_mnhG_phaG"/>
    <property type="match status" value="1"/>
</dbReference>
<comment type="similarity">
    <text evidence="2">Belongs to the CPA3 antiporters (TC 2.A.63) subunit G family.</text>
</comment>
<keyword evidence="3" id="KW-0472">Membrane</keyword>
<keyword evidence="3" id="KW-1133">Transmembrane helix</keyword>
<dbReference type="EMBL" id="FQZO01000001">
    <property type="protein sequence ID" value="SHI61145.1"/>
    <property type="molecule type" value="Genomic_DNA"/>
</dbReference>
<keyword evidence="3" id="KW-0812">Transmembrane</keyword>
<comment type="subcellular location">
    <subcellularLocation>
        <location evidence="1">Membrane</location>
        <topology evidence="1">Multi-pass membrane protein</topology>
    </subcellularLocation>
</comment>
<accession>A0A1M6CJD6</accession>
<dbReference type="Pfam" id="PF03334">
    <property type="entry name" value="PhaG_MnhG_YufB"/>
    <property type="match status" value="1"/>
</dbReference>